<evidence type="ECO:0000313" key="2">
    <source>
        <dbReference type="Proteomes" id="UP000232003"/>
    </source>
</evidence>
<dbReference type="Proteomes" id="UP000232003">
    <property type="component" value="Chromosome"/>
</dbReference>
<evidence type="ECO:0000313" key="1">
    <source>
        <dbReference type="EMBL" id="AUB38831.1"/>
    </source>
</evidence>
<dbReference type="KEGG" id="nfl:COO91_04808"/>
<protein>
    <submittedName>
        <fullName evidence="1">Uncharacterized protein</fullName>
    </submittedName>
</protein>
<organism evidence="1 2">
    <name type="scientific">Nostoc flagelliforme CCNUN1</name>
    <dbReference type="NCBI Taxonomy" id="2038116"/>
    <lineage>
        <taxon>Bacteria</taxon>
        <taxon>Bacillati</taxon>
        <taxon>Cyanobacteriota</taxon>
        <taxon>Cyanophyceae</taxon>
        <taxon>Nostocales</taxon>
        <taxon>Nostocaceae</taxon>
        <taxon>Nostoc</taxon>
    </lineage>
</organism>
<proteinExistence type="predicted"/>
<gene>
    <name evidence="1" type="ORF">COO91_04808</name>
</gene>
<accession>A0A2K8STR4</accession>
<keyword evidence="2" id="KW-1185">Reference proteome</keyword>
<dbReference type="AlphaFoldDB" id="A0A2K8STR4"/>
<reference evidence="1 2" key="1">
    <citation type="submission" date="2017-11" db="EMBL/GenBank/DDBJ databases">
        <title>Complete genome of a free-living desiccation-tolerant cyanobacterium and its photosynthetic adaptation to extreme terrestrial habitat.</title>
        <authorList>
            <person name="Shang J."/>
        </authorList>
    </citation>
    <scope>NUCLEOTIDE SEQUENCE [LARGE SCALE GENOMIC DNA]</scope>
    <source>
        <strain evidence="1 2">CCNUN1</strain>
    </source>
</reference>
<dbReference type="EMBL" id="CP024785">
    <property type="protein sequence ID" value="AUB38831.1"/>
    <property type="molecule type" value="Genomic_DNA"/>
</dbReference>
<name>A0A2K8STR4_9NOSO</name>
<sequence>MINDGLVKIEGSPNEISFTAKYENVFLSLCSLKPEVRRFKK</sequence>